<gene>
    <name evidence="1" type="ORF">AX777_19290</name>
</gene>
<dbReference type="Proteomes" id="UP000077262">
    <property type="component" value="Unassembled WGS sequence"/>
</dbReference>
<protein>
    <recommendedName>
        <fullName evidence="3">Integrase</fullName>
    </recommendedName>
</protein>
<reference evidence="1 2" key="1">
    <citation type="submission" date="2016-02" db="EMBL/GenBank/DDBJ databases">
        <authorList>
            <person name="Wen L."/>
            <person name="He K."/>
            <person name="Yang H."/>
        </authorList>
    </citation>
    <scope>NUCLEOTIDE SEQUENCE [LARGE SCALE GENOMIC DNA]</scope>
    <source>
        <strain evidence="1 2">CD09_2</strain>
    </source>
</reference>
<name>A0A177JTH7_SPHYA</name>
<comment type="caution">
    <text evidence="1">The sequence shown here is derived from an EMBL/GenBank/DDBJ whole genome shotgun (WGS) entry which is preliminary data.</text>
</comment>
<dbReference type="EMBL" id="LSTR01000031">
    <property type="protein sequence ID" value="OAH44217.1"/>
    <property type="molecule type" value="Genomic_DNA"/>
</dbReference>
<evidence type="ECO:0000313" key="2">
    <source>
        <dbReference type="Proteomes" id="UP000077262"/>
    </source>
</evidence>
<evidence type="ECO:0000313" key="1">
    <source>
        <dbReference type="EMBL" id="OAH44217.1"/>
    </source>
</evidence>
<accession>A0A177JTH7</accession>
<evidence type="ECO:0008006" key="3">
    <source>
        <dbReference type="Google" id="ProtNLM"/>
    </source>
</evidence>
<proteinExistence type="predicted"/>
<organism evidence="1 2">
    <name type="scientific">Sphingobium yanoikuyae</name>
    <name type="common">Sphingomonas yanoikuyae</name>
    <dbReference type="NCBI Taxonomy" id="13690"/>
    <lineage>
        <taxon>Bacteria</taxon>
        <taxon>Pseudomonadati</taxon>
        <taxon>Pseudomonadota</taxon>
        <taxon>Alphaproteobacteria</taxon>
        <taxon>Sphingomonadales</taxon>
        <taxon>Sphingomonadaceae</taxon>
        <taxon>Sphingobium</taxon>
    </lineage>
</organism>
<sequence length="329" mass="37966">MAFKRQHVRGVIEEWVVLPEVHRALERVEKISDLMRELEPRFFEWPDSDLLFRRYSNVRTSVAAITIQINQWLRAFEKHATLLASDAIARAKTKKEREHIARNYLIPVHDYGRPWNWISRNFRRTIAWYIATEPFGVVAGKRQFGHVQETTFQGYAGSWKAGFRDEIEVARQIGKTRDIVEMYAHVRNGGTLGGPKGKELADEFRAVAAKLGDLPGQVVDEKRLLGMLKNATREIYPGLLNDCYFDRATALCLHRPGLKGRDKPYFAQCDWEKCPNSCFWGKHRAAFQSSLEHAQSLRKRPKLSKNQRTALDVVIAKYRSSLSRAEHAC</sequence>
<dbReference type="AlphaFoldDB" id="A0A177JTH7"/>